<dbReference type="InterPro" id="IPR009003">
    <property type="entry name" value="Peptidase_S1_PA"/>
</dbReference>
<dbReference type="AlphaFoldDB" id="A0A1Y3B541"/>
<dbReference type="Gene3D" id="2.40.10.10">
    <property type="entry name" value="Trypsin-like serine proteases"/>
    <property type="match status" value="1"/>
</dbReference>
<dbReference type="PROSITE" id="PS50240">
    <property type="entry name" value="TRYPSIN_DOM"/>
    <property type="match status" value="1"/>
</dbReference>
<name>A0A1Y3B541_EURMA</name>
<feature type="domain" description="Peptidase S1" evidence="3">
    <location>
        <begin position="105"/>
        <end position="153"/>
    </location>
</feature>
<reference evidence="4 5" key="1">
    <citation type="submission" date="2017-03" db="EMBL/GenBank/DDBJ databases">
        <title>Genome Survey of Euroglyphus maynei.</title>
        <authorList>
            <person name="Arlian L.G."/>
            <person name="Morgan M.S."/>
            <person name="Rider S.D."/>
        </authorList>
    </citation>
    <scope>NUCLEOTIDE SEQUENCE [LARGE SCALE GENOMIC DNA]</scope>
    <source>
        <strain evidence="4">Arlian Lab</strain>
        <tissue evidence="4">Whole body</tissue>
    </source>
</reference>
<dbReference type="Pfam" id="PF00089">
    <property type="entry name" value="Trypsin"/>
    <property type="match status" value="1"/>
</dbReference>
<protein>
    <recommendedName>
        <fullName evidence="3">Peptidase S1 domain-containing protein</fullName>
    </recommendedName>
</protein>
<keyword evidence="5" id="KW-1185">Reference proteome</keyword>
<organism evidence="4 5">
    <name type="scientific">Euroglyphus maynei</name>
    <name type="common">Mayne's house dust mite</name>
    <dbReference type="NCBI Taxonomy" id="6958"/>
    <lineage>
        <taxon>Eukaryota</taxon>
        <taxon>Metazoa</taxon>
        <taxon>Ecdysozoa</taxon>
        <taxon>Arthropoda</taxon>
        <taxon>Chelicerata</taxon>
        <taxon>Arachnida</taxon>
        <taxon>Acari</taxon>
        <taxon>Acariformes</taxon>
        <taxon>Sarcoptiformes</taxon>
        <taxon>Astigmata</taxon>
        <taxon>Psoroptidia</taxon>
        <taxon>Analgoidea</taxon>
        <taxon>Pyroglyphidae</taxon>
        <taxon>Pyroglyphinae</taxon>
        <taxon>Euroglyphus</taxon>
    </lineage>
</organism>
<evidence type="ECO:0000313" key="4">
    <source>
        <dbReference type="EMBL" id="OTF75951.1"/>
    </source>
</evidence>
<dbReference type="PANTHER" id="PTHR24252:SF7">
    <property type="entry name" value="HYALIN"/>
    <property type="match status" value="1"/>
</dbReference>
<gene>
    <name evidence="4" type="ORF">BLA29_006249</name>
</gene>
<feature type="region of interest" description="Disordered" evidence="2">
    <location>
        <begin position="1"/>
        <end position="41"/>
    </location>
</feature>
<dbReference type="GO" id="GO:0004252">
    <property type="term" value="F:serine-type endopeptidase activity"/>
    <property type="evidence" value="ECO:0007669"/>
    <property type="project" value="InterPro"/>
</dbReference>
<dbReference type="Proteomes" id="UP000194236">
    <property type="component" value="Unassembled WGS sequence"/>
</dbReference>
<evidence type="ECO:0000313" key="5">
    <source>
        <dbReference type="Proteomes" id="UP000194236"/>
    </source>
</evidence>
<evidence type="ECO:0000256" key="2">
    <source>
        <dbReference type="SAM" id="MobiDB-lite"/>
    </source>
</evidence>
<comment type="caution">
    <text evidence="4">The sequence shown here is derived from an EMBL/GenBank/DDBJ whole genome shotgun (WGS) entry which is preliminary data.</text>
</comment>
<dbReference type="PROSITE" id="PS00134">
    <property type="entry name" value="TRYPSIN_HIS"/>
    <property type="match status" value="1"/>
</dbReference>
<feature type="compositionally biased region" description="Low complexity" evidence="2">
    <location>
        <begin position="8"/>
        <end position="27"/>
    </location>
</feature>
<accession>A0A1Y3B541</accession>
<dbReference type="InterPro" id="IPR018114">
    <property type="entry name" value="TRYPSIN_HIS"/>
</dbReference>
<evidence type="ECO:0000256" key="1">
    <source>
        <dbReference type="ARBA" id="ARBA00023157"/>
    </source>
</evidence>
<sequence>MTTISTWTSNKNKPPPSSSSQKPTTNNGEEHRPIPGTGSFITIAPLINTTTTIKSPTNNIITKLTSEWTSSTTTTTSTTTKRPMSSSEMLPFVCGRRQISPKGRIVGGTQSAYGEWPWMVSLRQWKKNAFLHKCGAALLNEYWVITAAHCVEK</sequence>
<proteinExistence type="predicted"/>
<evidence type="ECO:0000259" key="3">
    <source>
        <dbReference type="PROSITE" id="PS50240"/>
    </source>
</evidence>
<dbReference type="OrthoDB" id="6510126at2759"/>
<dbReference type="PANTHER" id="PTHR24252">
    <property type="entry name" value="ACROSIN-RELATED"/>
    <property type="match status" value="1"/>
</dbReference>
<dbReference type="EMBL" id="MUJZ01039615">
    <property type="protein sequence ID" value="OTF75951.1"/>
    <property type="molecule type" value="Genomic_DNA"/>
</dbReference>
<dbReference type="GO" id="GO:0006508">
    <property type="term" value="P:proteolysis"/>
    <property type="evidence" value="ECO:0007669"/>
    <property type="project" value="InterPro"/>
</dbReference>
<keyword evidence="1" id="KW-1015">Disulfide bond</keyword>
<dbReference type="InterPro" id="IPR001254">
    <property type="entry name" value="Trypsin_dom"/>
</dbReference>
<dbReference type="InterPro" id="IPR043504">
    <property type="entry name" value="Peptidase_S1_PA_chymotrypsin"/>
</dbReference>
<dbReference type="SUPFAM" id="SSF50494">
    <property type="entry name" value="Trypsin-like serine proteases"/>
    <property type="match status" value="1"/>
</dbReference>